<evidence type="ECO:0000256" key="3">
    <source>
        <dbReference type="ARBA" id="ARBA00022840"/>
    </source>
</evidence>
<keyword evidence="1" id="KW-0677">Repeat</keyword>
<dbReference type="PANTHER" id="PTHR22683">
    <property type="entry name" value="SPORULATION PROTEIN RELATED"/>
    <property type="match status" value="1"/>
</dbReference>
<keyword evidence="3 5" id="KW-0067">ATP-binding</keyword>
<evidence type="ECO:0000259" key="7">
    <source>
        <dbReference type="PROSITE" id="PS50901"/>
    </source>
</evidence>
<keyword evidence="6" id="KW-0175">Coiled coil</keyword>
<sequence>MTKMNAILYFQGFRYQLTLEEGKEQRISQEAHAALHIATIEKAHEILIEKKESWVATLAGTEVPLSETTGTSLSLPDSREVTIFLSPASKPIILDTLDKKEMIISSVKGATVELANDFFSGILTKEDSHWHFALLSGDVYVNNQQATEGSYLLEKGDELSFAQHTITVFPHELYLTQGCGVKSDLCEIFTSRYSVYEDYPDFHRSPRIIYREPEEKVTLNAPSEKSKPSTEGLVKIILPPLMMLAVTIGMAFLRSNLMFVLASGATTLVTLGFSIQNYFKTKKEHAQSLVDREVNYRDYLNTKAVELHQLIQEQKQGQHYHYPNVMELLTMTKSYSPRIYEKTALHFDFLYYRLGLGQHPASFDINYANKERGKQTDELEEAGYELYEQSLNLQNMPIQANLMHGPVGYIGPRNLVLEQLHLLVNQLAVFHSYHDVQFISIFPETEKEQWNWMRWLPHATLQDVNVRCFVYNQRSRDQVLNSLNQILKNRKNALEENRNSRESTLFSPHYVVMITDEKLILDHVVMEFFNEDPSHLGCSVIFVEDVMSSLSDNIKTVIDIRDRNTGVLLLEEGNLKNTTFQLDHFPEGFDKEELPRLLAPLNHLQNLKSSIPEAVTFLEMYGLETFDEFNVTQRWAEHSPHKTLAVPLGLRGKDDIVYLNLHEKAHGPHGLVAGTTGSGKSEIIQSYILSLAVNFHPYDVAFLLIDYKGGGMANLFRNLPHLLGTITNLDGAQSMRALISINAELKRRQRLFSENNVNHINQYQKLYKSGDVKEPMPHLFLISDEFAELKAEQPEFMKELVSTARIGRSLGIHLILATQKPSGVVNDQIWSNSKFKLALKVADKADSMEMLKTPDAAEITQAGRAYLQVGNNEIYELFQSAWSGADYAPDKEDQQIEDHTIYLVNELGQYELLTEDLSGLENAEEVKQIPTELDAIIDGIHDVAEQENIEPLPRPWLPPLAERIALSELHDVDFKEAWATEKQALKPVIGLVDIPSMQAQETLELNLTQEGHVAVFSSPGYGKSMFMQTVAMDLARVHNPERLNLYLLDFGTNGLLPLKRLPHVADTMSIDEEEKIVKFTRRITDELKRRKKLLSEYAVASLDMYERASGNEEPIIMILVDGYEGFKGSKFEEPLEKVIMQVAREGAGIGVHLLISAGRQNSLRMNLYSNIKTQIALKLIDDSEPRAIVGRTNLTIEDLPGRGLIKLDEPESFQTALPAEGEDTLQIIEAIQAEVKEMDEYWTGGRPEEIPMVPEDLNIIQFNEISKKKYEKTNGFVPIGLDLETVSVIPWDSNFEKHLSVIGASQNEVENTLKLFIQKIAETDNENIRHFVHIVDTNKNNYDYLGNEDVVVSYLSDEESMKNVLEGVLNEQRAIQEQNIDVSMNHYFMIVNIADFGEKIAKDLIPVCKELYEDFPMIKFITFGSPTEYGSKYDEFSKLVKQNKHGLLFMKYSDQSILTASNLNFKSPKLMNQEAYYVINDLAYQVKIPLV</sequence>
<dbReference type="CDD" id="cd01127">
    <property type="entry name" value="TrwB_TraG_TraD_VirD4"/>
    <property type="match status" value="1"/>
</dbReference>
<proteinExistence type="predicted"/>
<evidence type="ECO:0000256" key="5">
    <source>
        <dbReference type="PROSITE-ProRule" id="PRU00289"/>
    </source>
</evidence>
<evidence type="ECO:0000256" key="4">
    <source>
        <dbReference type="PROSITE-ProRule" id="PRU00182"/>
    </source>
</evidence>
<dbReference type="GO" id="GO:0003723">
    <property type="term" value="F:RNA binding"/>
    <property type="evidence" value="ECO:0007669"/>
    <property type="project" value="UniProtKB-KW"/>
</dbReference>
<dbReference type="SUPFAM" id="SSF52540">
    <property type="entry name" value="P-loop containing nucleoside triphosphate hydrolases"/>
    <property type="match status" value="2"/>
</dbReference>
<feature type="binding site" evidence="5">
    <location>
        <begin position="1017"/>
        <end position="1024"/>
    </location>
    <ligand>
        <name>ATP</name>
        <dbReference type="ChEBI" id="CHEBI:30616"/>
    </ligand>
</feature>
<dbReference type="PROSITE" id="PS50889">
    <property type="entry name" value="S4"/>
    <property type="match status" value="1"/>
</dbReference>
<dbReference type="Gene3D" id="3.40.50.300">
    <property type="entry name" value="P-loop containing nucleotide triphosphate hydrolases"/>
    <property type="match status" value="2"/>
</dbReference>
<dbReference type="InterPro" id="IPR027417">
    <property type="entry name" value="P-loop_NTPase"/>
</dbReference>
<dbReference type="GO" id="GO:0003677">
    <property type="term" value="F:DNA binding"/>
    <property type="evidence" value="ECO:0007669"/>
    <property type="project" value="InterPro"/>
</dbReference>
<keyword evidence="2 5" id="KW-0547">Nucleotide-binding</keyword>
<dbReference type="PANTHER" id="PTHR22683:SF1">
    <property type="entry name" value="TYPE VII SECRETION SYSTEM PROTEIN ESSC"/>
    <property type="match status" value="1"/>
</dbReference>
<feature type="domain" description="FtsK" evidence="7">
    <location>
        <begin position="653"/>
        <end position="848"/>
    </location>
</feature>
<dbReference type="InterPro" id="IPR002543">
    <property type="entry name" value="FtsK_dom"/>
</dbReference>
<dbReference type="PROSITE" id="PS50901">
    <property type="entry name" value="FTSK"/>
    <property type="match status" value="2"/>
</dbReference>
<dbReference type="GO" id="GO:0005524">
    <property type="term" value="F:ATP binding"/>
    <property type="evidence" value="ECO:0007669"/>
    <property type="project" value="UniProtKB-UniRule"/>
</dbReference>
<evidence type="ECO:0000256" key="6">
    <source>
        <dbReference type="SAM" id="Coils"/>
    </source>
</evidence>
<feature type="coiled-coil region" evidence="6">
    <location>
        <begin position="476"/>
        <end position="504"/>
    </location>
</feature>
<keyword evidence="9" id="KW-1185">Reference proteome</keyword>
<protein>
    <submittedName>
        <fullName evidence="8">Type VII secretion protein EssC</fullName>
    </submittedName>
</protein>
<dbReference type="STRING" id="762845.BCR26_13550"/>
<evidence type="ECO:0000256" key="1">
    <source>
        <dbReference type="ARBA" id="ARBA00022737"/>
    </source>
</evidence>
<dbReference type="Pfam" id="PF01580">
    <property type="entry name" value="FtsK_SpoIIIE"/>
    <property type="match status" value="2"/>
</dbReference>
<accession>A0A1E5KWL8</accession>
<dbReference type="InterPro" id="IPR050206">
    <property type="entry name" value="FtsK/SpoIIIE/SftA"/>
</dbReference>
<feature type="domain" description="FtsK" evidence="7">
    <location>
        <begin position="1000"/>
        <end position="1186"/>
    </location>
</feature>
<comment type="caution">
    <text evidence="8">The sequence shown here is derived from an EMBL/GenBank/DDBJ whole genome shotgun (WGS) entry which is preliminary data.</text>
</comment>
<dbReference type="EMBL" id="MIEK01000024">
    <property type="protein sequence ID" value="OEH82270.1"/>
    <property type="molecule type" value="Genomic_DNA"/>
</dbReference>
<organism evidence="8 9">
    <name type="scientific">Enterococcus rivorum</name>
    <dbReference type="NCBI Taxonomy" id="762845"/>
    <lineage>
        <taxon>Bacteria</taxon>
        <taxon>Bacillati</taxon>
        <taxon>Bacillota</taxon>
        <taxon>Bacilli</taxon>
        <taxon>Lactobacillales</taxon>
        <taxon>Enterococcaceae</taxon>
        <taxon>Enterococcus</taxon>
    </lineage>
</organism>
<evidence type="ECO:0000313" key="9">
    <source>
        <dbReference type="Proteomes" id="UP000095256"/>
    </source>
</evidence>
<evidence type="ECO:0000256" key="2">
    <source>
        <dbReference type="ARBA" id="ARBA00022741"/>
    </source>
</evidence>
<keyword evidence="4" id="KW-0694">RNA-binding</keyword>
<dbReference type="NCBIfam" id="TIGR03928">
    <property type="entry name" value="T7_EssCb_Firm"/>
    <property type="match status" value="1"/>
</dbReference>
<gene>
    <name evidence="8" type="ORF">BCR26_13550</name>
</gene>
<dbReference type="Proteomes" id="UP000095256">
    <property type="component" value="Unassembled WGS sequence"/>
</dbReference>
<evidence type="ECO:0000313" key="8">
    <source>
        <dbReference type="EMBL" id="OEH82270.1"/>
    </source>
</evidence>
<dbReference type="RefSeq" id="WP_069698746.1">
    <property type="nucleotide sequence ID" value="NZ_JAGGMA010000015.1"/>
</dbReference>
<name>A0A1E5KWL8_9ENTE</name>
<feature type="binding site" evidence="5">
    <location>
        <begin position="674"/>
        <end position="681"/>
    </location>
    <ligand>
        <name>ATP</name>
        <dbReference type="ChEBI" id="CHEBI:30616"/>
    </ligand>
</feature>
<reference evidence="8 9" key="1">
    <citation type="submission" date="2016-09" db="EMBL/GenBank/DDBJ databases">
        <authorList>
            <person name="Capua I."/>
            <person name="De Benedictis P."/>
            <person name="Joannis T."/>
            <person name="Lombin L.H."/>
            <person name="Cattoli G."/>
        </authorList>
    </citation>
    <scope>NUCLEOTIDE SEQUENCE [LARGE SCALE GENOMIC DNA]</scope>
    <source>
        <strain evidence="8 9">LMG 25899</strain>
    </source>
</reference>
<dbReference type="InterPro" id="IPR023839">
    <property type="entry name" value="Firmicutes_EssC_C"/>
</dbReference>